<accession>A0A6N6MU22</accession>
<keyword evidence="7" id="KW-0611">Plant defense</keyword>
<keyword evidence="4" id="KW-0349">Heme</keyword>
<keyword evidence="10" id="KW-0560">Oxidoreductase</keyword>
<dbReference type="InterPro" id="IPR019791">
    <property type="entry name" value="Haem_peroxidase_animal"/>
</dbReference>
<evidence type="ECO:0000256" key="6">
    <source>
        <dbReference type="ARBA" id="ARBA00022767"/>
    </source>
</evidence>
<evidence type="ECO:0000256" key="7">
    <source>
        <dbReference type="ARBA" id="ARBA00022821"/>
    </source>
</evidence>
<evidence type="ECO:0000256" key="5">
    <source>
        <dbReference type="ARBA" id="ARBA00022723"/>
    </source>
</evidence>
<evidence type="ECO:0000256" key="11">
    <source>
        <dbReference type="ARBA" id="ARBA00023004"/>
    </source>
</evidence>
<proteinExistence type="predicted"/>
<gene>
    <name evidence="15" type="ORF">F6X51_08780</name>
</gene>
<dbReference type="SUPFAM" id="SSF48113">
    <property type="entry name" value="Heme-dependent peroxidases"/>
    <property type="match status" value="1"/>
</dbReference>
<dbReference type="Pfam" id="PF03098">
    <property type="entry name" value="An_peroxidase"/>
    <property type="match status" value="1"/>
</dbReference>
<keyword evidence="9" id="KW-0223">Dioxygenase</keyword>
<protein>
    <submittedName>
        <fullName evidence="15">Peroxidase</fullName>
    </submittedName>
</protein>
<dbReference type="PRINTS" id="PR00457">
    <property type="entry name" value="ANPEROXIDASE"/>
</dbReference>
<dbReference type="InterPro" id="IPR050783">
    <property type="entry name" value="Oxylipin_biosynth_metab"/>
</dbReference>
<dbReference type="GO" id="GO:0046872">
    <property type="term" value="F:metal ion binding"/>
    <property type="evidence" value="ECO:0007669"/>
    <property type="project" value="UniProtKB-KW"/>
</dbReference>
<dbReference type="Gene3D" id="1.10.640.10">
    <property type="entry name" value="Haem peroxidase domain superfamily, animal type"/>
    <property type="match status" value="1"/>
</dbReference>
<dbReference type="GO" id="GO:0004601">
    <property type="term" value="F:peroxidase activity"/>
    <property type="evidence" value="ECO:0007669"/>
    <property type="project" value="UniProtKB-KW"/>
</dbReference>
<dbReference type="GO" id="GO:0020037">
    <property type="term" value="F:heme binding"/>
    <property type="evidence" value="ECO:0007669"/>
    <property type="project" value="InterPro"/>
</dbReference>
<evidence type="ECO:0000256" key="9">
    <source>
        <dbReference type="ARBA" id="ARBA00022964"/>
    </source>
</evidence>
<dbReference type="PANTHER" id="PTHR11903">
    <property type="entry name" value="PROSTAGLANDIN G/H SYNTHASE"/>
    <property type="match status" value="1"/>
</dbReference>
<keyword evidence="8" id="KW-0276">Fatty acid metabolism</keyword>
<evidence type="ECO:0000256" key="13">
    <source>
        <dbReference type="ARBA" id="ARBA00023160"/>
    </source>
</evidence>
<feature type="region of interest" description="Disordered" evidence="14">
    <location>
        <begin position="610"/>
        <end position="629"/>
    </location>
</feature>
<keyword evidence="11" id="KW-0408">Iron</keyword>
<keyword evidence="2" id="KW-0444">Lipid biosynthesis</keyword>
<keyword evidence="5" id="KW-0479">Metal-binding</keyword>
<name>A0A6N6MU22_9HYPH</name>
<dbReference type="Proteomes" id="UP000441523">
    <property type="component" value="Unassembled WGS sequence"/>
</dbReference>
<evidence type="ECO:0000313" key="15">
    <source>
        <dbReference type="EMBL" id="KAB1074499.1"/>
    </source>
</evidence>
<dbReference type="PROSITE" id="PS50292">
    <property type="entry name" value="PEROXIDASE_3"/>
    <property type="match status" value="1"/>
</dbReference>
<dbReference type="InterPro" id="IPR034815">
    <property type="entry name" value="A_dioxygenase"/>
</dbReference>
<reference evidence="15 16" key="1">
    <citation type="submission" date="2019-09" db="EMBL/GenBank/DDBJ databases">
        <title>YIM 132548 draft genome.</title>
        <authorList>
            <person name="Jiang L."/>
        </authorList>
    </citation>
    <scope>NUCLEOTIDE SEQUENCE [LARGE SCALE GENOMIC DNA]</scope>
    <source>
        <strain evidence="15 16">YIM 132548</strain>
    </source>
</reference>
<dbReference type="PANTHER" id="PTHR11903:SF11">
    <property type="entry name" value="ALPHA-DIOXYGENASE 1"/>
    <property type="match status" value="1"/>
</dbReference>
<keyword evidence="16" id="KW-1185">Reference proteome</keyword>
<keyword evidence="13" id="KW-0275">Fatty acid biosynthesis</keyword>
<dbReference type="GO" id="GO:0006633">
    <property type="term" value="P:fatty acid biosynthetic process"/>
    <property type="evidence" value="ECO:0007669"/>
    <property type="project" value="UniProtKB-KW"/>
</dbReference>
<dbReference type="InterPro" id="IPR037120">
    <property type="entry name" value="Haem_peroxidase_sf_animal"/>
</dbReference>
<dbReference type="EMBL" id="VZZJ01000005">
    <property type="protein sequence ID" value="KAB1074499.1"/>
    <property type="molecule type" value="Genomic_DNA"/>
</dbReference>
<evidence type="ECO:0000256" key="8">
    <source>
        <dbReference type="ARBA" id="ARBA00022832"/>
    </source>
</evidence>
<comment type="cofactor">
    <cofactor evidence="1">
        <name>Ca(2+)</name>
        <dbReference type="ChEBI" id="CHEBI:29108"/>
    </cofactor>
</comment>
<dbReference type="CDD" id="cd09818">
    <property type="entry name" value="PIOX_like"/>
    <property type="match status" value="1"/>
</dbReference>
<organism evidence="15 16">
    <name type="scientific">Methylobacterium planeticum</name>
    <dbReference type="NCBI Taxonomy" id="2615211"/>
    <lineage>
        <taxon>Bacteria</taxon>
        <taxon>Pseudomonadati</taxon>
        <taxon>Pseudomonadota</taxon>
        <taxon>Alphaproteobacteria</taxon>
        <taxon>Hyphomicrobiales</taxon>
        <taxon>Methylobacteriaceae</taxon>
        <taxon>Methylobacterium</taxon>
    </lineage>
</organism>
<dbReference type="GO" id="GO:0031408">
    <property type="term" value="P:oxylipin biosynthetic process"/>
    <property type="evidence" value="ECO:0007669"/>
    <property type="project" value="UniProtKB-KW"/>
</dbReference>
<keyword evidence="6" id="KW-0925">Oxylipin biosynthesis</keyword>
<evidence type="ECO:0000313" key="16">
    <source>
        <dbReference type="Proteomes" id="UP000441523"/>
    </source>
</evidence>
<evidence type="ECO:0000256" key="4">
    <source>
        <dbReference type="ARBA" id="ARBA00022617"/>
    </source>
</evidence>
<dbReference type="GO" id="GO:0016702">
    <property type="term" value="F:oxidoreductase activity, acting on single donors with incorporation of molecular oxygen, incorporation of two atoms of oxygen"/>
    <property type="evidence" value="ECO:0007669"/>
    <property type="project" value="TreeGrafter"/>
</dbReference>
<dbReference type="GO" id="GO:0006979">
    <property type="term" value="P:response to oxidative stress"/>
    <property type="evidence" value="ECO:0007669"/>
    <property type="project" value="InterPro"/>
</dbReference>
<comment type="caution">
    <text evidence="15">The sequence shown here is derived from an EMBL/GenBank/DDBJ whole genome shotgun (WGS) entry which is preliminary data.</text>
</comment>
<evidence type="ECO:0000256" key="1">
    <source>
        <dbReference type="ARBA" id="ARBA00001913"/>
    </source>
</evidence>
<dbReference type="GO" id="GO:0006952">
    <property type="term" value="P:defense response"/>
    <property type="evidence" value="ECO:0007669"/>
    <property type="project" value="UniProtKB-KW"/>
</dbReference>
<dbReference type="AlphaFoldDB" id="A0A6N6MU22"/>
<evidence type="ECO:0000256" key="3">
    <source>
        <dbReference type="ARBA" id="ARBA00022559"/>
    </source>
</evidence>
<keyword evidence="12" id="KW-0443">Lipid metabolism</keyword>
<evidence type="ECO:0000256" key="2">
    <source>
        <dbReference type="ARBA" id="ARBA00022516"/>
    </source>
</evidence>
<evidence type="ECO:0000256" key="10">
    <source>
        <dbReference type="ARBA" id="ARBA00023002"/>
    </source>
</evidence>
<evidence type="ECO:0000256" key="14">
    <source>
        <dbReference type="SAM" id="MobiDB-lite"/>
    </source>
</evidence>
<dbReference type="InterPro" id="IPR010255">
    <property type="entry name" value="Haem_peroxidase_sf"/>
</dbReference>
<keyword evidence="3 15" id="KW-0575">Peroxidase</keyword>
<evidence type="ECO:0000256" key="12">
    <source>
        <dbReference type="ARBA" id="ARBA00023098"/>
    </source>
</evidence>
<sequence>MTLSLSRIQAWHRWPFLIAVPMVVGHRTIMRRLNLTDTQTVPPPTALPPEFDMRGARTADGSFNDLGTPWMGMAGARFGRNMPLDRTFGETPPTLFAPSPRLISNRLLARGDFVEVPHLNVLAAAWIQFMIHDWLSHESGDRCAAPHEIPLPQGDDWPEGRMTVLPTRPDRRSAADAGRPAAYANTETGWWDGSQIYGSSLERQRAVRTDPATGRVLSDGKLGLTADGLLPLAHRTARGKADRNLELAGVNGNWWIGLSVMHTLFAREHNAIVDHLRDAYPDACGEWLFQKARLVNAALTAKIHTVEWTPALMNSPEGRMVMRGNFWGLLGEHYARAFGRVGTGEILSGIPGSPTEHHAAPYAMTEEFAAVYRMHSLMPDVFSFRHHADDAEILRRDLAKVAGGQAREIHERVAFADVVYSLATSKPGALVLHNYPNGLRRLDRLDANGVYLDMAAVDILRDRERGVPRYCAFRRHINAHVPRTFAELTDDVTWQKELDEVYGGNIEAVDLLVGTLAESRSVRYGTPPAFGFSDTAFRIFILMASRRLKSDRFYTEDFRPEIYTPAGFAWIQDNALRSVMERHCPALRPHFADARNLFFPWAKGAGAGEARTGAASERSSRGGAPWTKP</sequence>